<dbReference type="InterPro" id="IPR051010">
    <property type="entry name" value="BCAA_transport"/>
</dbReference>
<protein>
    <recommendedName>
        <fullName evidence="2">Leucine-binding protein domain-containing protein</fullName>
    </recommendedName>
</protein>
<dbReference type="GeneID" id="97611501"/>
<dbReference type="PANTHER" id="PTHR30483:SF6">
    <property type="entry name" value="PERIPLASMIC BINDING PROTEIN OF ABC TRANSPORTER FOR NATURAL AMINO ACIDS"/>
    <property type="match status" value="1"/>
</dbReference>
<sequence>MIDSVQGYQKVIVELCISLVIITCITFFSGCVDRTDNSDEQNITIGIILPLSGDLSDFGQNCLNATLLAVEEINQKGGIASKGGKKLEIIIADSKGVPDIGANETKRLITEEKALALIGAYQSSVTIAATQVAETYNVPFIVNVGLSDVIIDRGFQSTFRICPEIEIYSSSKVQFLDYLRQLSIKPINRVALLYENTAYGTASAFSERDLLKKAGYEVVSDVSYAADKVTSLHDEVNGTLQAEPDAIFITTYLKDAVLIQRELSNAGFSGPVIDTAGGTISEGFIHELGGAANGVFSVSEFSKHTSYGVVLNERYRTQFGTDITGDGAYTYQAVIVLKDALERAESLDTESIKKAINQTNIISREMIFLPDDVIAFDSDGQNSYEKLSMMQIQNGTWITVWPARYAGGEVILPKLIQN</sequence>
<name>A0A2V2NBB3_9EURY</name>
<gene>
    <name evidence="3" type="ORF">DLD82_02130</name>
</gene>
<comment type="caution">
    <text evidence="3">The sequence shown here is derived from an EMBL/GenBank/DDBJ whole genome shotgun (WGS) entry which is preliminary data.</text>
</comment>
<dbReference type="SUPFAM" id="SSF53822">
    <property type="entry name" value="Periplasmic binding protein-like I"/>
    <property type="match status" value="1"/>
</dbReference>
<evidence type="ECO:0000259" key="2">
    <source>
        <dbReference type="Pfam" id="PF13458"/>
    </source>
</evidence>
<dbReference type="Gene3D" id="3.40.50.2300">
    <property type="match status" value="2"/>
</dbReference>
<dbReference type="InterPro" id="IPR028081">
    <property type="entry name" value="Leu-bd"/>
</dbReference>
<accession>A0A2V2NBB3</accession>
<dbReference type="PANTHER" id="PTHR30483">
    <property type="entry name" value="LEUCINE-SPECIFIC-BINDING PROTEIN"/>
    <property type="match status" value="1"/>
</dbReference>
<proteinExistence type="predicted"/>
<reference evidence="3 4" key="1">
    <citation type="submission" date="2018-05" db="EMBL/GenBank/DDBJ databases">
        <title>Draft genome of Methanospirillum stamsii Pt1.</title>
        <authorList>
            <person name="Dueholm M.S."/>
            <person name="Nielsen P.H."/>
            <person name="Bakmann L.F."/>
            <person name="Otzen D.E."/>
        </authorList>
    </citation>
    <scope>NUCLEOTIDE SEQUENCE [LARGE SCALE GENOMIC DNA]</scope>
    <source>
        <strain evidence="3 4">Pt1</strain>
    </source>
</reference>
<keyword evidence="4" id="KW-1185">Reference proteome</keyword>
<evidence type="ECO:0000313" key="3">
    <source>
        <dbReference type="EMBL" id="PWR75885.1"/>
    </source>
</evidence>
<dbReference type="CDD" id="cd06340">
    <property type="entry name" value="PBP1_ABC_ligand_binding-like"/>
    <property type="match status" value="1"/>
</dbReference>
<dbReference type="Pfam" id="PF13458">
    <property type="entry name" value="Peripla_BP_6"/>
    <property type="match status" value="1"/>
</dbReference>
<organism evidence="3 4">
    <name type="scientific">Methanospirillum stamsii</name>
    <dbReference type="NCBI Taxonomy" id="1277351"/>
    <lineage>
        <taxon>Archaea</taxon>
        <taxon>Methanobacteriati</taxon>
        <taxon>Methanobacteriota</taxon>
        <taxon>Stenosarchaea group</taxon>
        <taxon>Methanomicrobia</taxon>
        <taxon>Methanomicrobiales</taxon>
        <taxon>Methanospirillaceae</taxon>
        <taxon>Methanospirillum</taxon>
    </lineage>
</organism>
<feature type="domain" description="Leucine-binding protein" evidence="2">
    <location>
        <begin position="43"/>
        <end position="394"/>
    </location>
</feature>
<dbReference type="AlphaFoldDB" id="A0A2V2NBB3"/>
<evidence type="ECO:0000256" key="1">
    <source>
        <dbReference type="ARBA" id="ARBA00022729"/>
    </source>
</evidence>
<dbReference type="OrthoDB" id="21336at2157"/>
<dbReference type="RefSeq" id="WP_109939462.1">
    <property type="nucleotide sequence ID" value="NZ_CP176366.1"/>
</dbReference>
<dbReference type="Proteomes" id="UP000245934">
    <property type="component" value="Unassembled WGS sequence"/>
</dbReference>
<evidence type="ECO:0000313" key="4">
    <source>
        <dbReference type="Proteomes" id="UP000245934"/>
    </source>
</evidence>
<dbReference type="InterPro" id="IPR028082">
    <property type="entry name" value="Peripla_BP_I"/>
</dbReference>
<keyword evidence="1" id="KW-0732">Signal</keyword>
<dbReference type="EMBL" id="QGMZ01000006">
    <property type="protein sequence ID" value="PWR75885.1"/>
    <property type="molecule type" value="Genomic_DNA"/>
</dbReference>